<dbReference type="Pfam" id="PF01569">
    <property type="entry name" value="PAP2"/>
    <property type="match status" value="1"/>
</dbReference>
<evidence type="ECO:0000256" key="2">
    <source>
        <dbReference type="SAM" id="Phobius"/>
    </source>
</evidence>
<keyword evidence="2" id="KW-0812">Transmembrane</keyword>
<dbReference type="EMBL" id="AP018365">
    <property type="protein sequence ID" value="BBB00872.1"/>
    <property type="molecule type" value="Genomic_DNA"/>
</dbReference>
<feature type="domain" description="Phosphatidic acid phosphatase type 2/haloperoxidase" evidence="3">
    <location>
        <begin position="67"/>
        <end position="180"/>
    </location>
</feature>
<feature type="transmembrane region" description="Helical" evidence="2">
    <location>
        <begin position="142"/>
        <end position="159"/>
    </location>
</feature>
<dbReference type="Gene3D" id="1.20.144.10">
    <property type="entry name" value="Phosphatidic acid phosphatase type 2/haloperoxidase"/>
    <property type="match status" value="1"/>
</dbReference>
<reference evidence="4 5" key="2">
    <citation type="journal article" date="2011" name="J. Antibiot.">
        <title>Furaquinocins I and J: novel polyketide isoprenoid hybrid compounds from Streptomyces reveromyceticus SN-593.</title>
        <authorList>
            <person name="Panthee S."/>
            <person name="Takahashi S."/>
            <person name="Takagi H."/>
            <person name="Nogawa T."/>
            <person name="Oowada E."/>
            <person name="Uramoto M."/>
            <person name="Osada H."/>
        </authorList>
    </citation>
    <scope>NUCLEOTIDE SEQUENCE [LARGE SCALE GENOMIC DNA]</scope>
    <source>
        <strain evidence="4 5">SN-593</strain>
    </source>
</reference>
<dbReference type="InterPro" id="IPR000326">
    <property type="entry name" value="PAP2/HPO"/>
</dbReference>
<keyword evidence="5" id="KW-1185">Reference proteome</keyword>
<dbReference type="PANTHER" id="PTHR14969:SF13">
    <property type="entry name" value="AT30094P"/>
    <property type="match status" value="1"/>
</dbReference>
<dbReference type="SUPFAM" id="SSF48317">
    <property type="entry name" value="Acid phosphatase/Vanadium-dependent haloperoxidase"/>
    <property type="match status" value="1"/>
</dbReference>
<dbReference type="Proteomes" id="UP000595703">
    <property type="component" value="Chromosome"/>
</dbReference>
<dbReference type="AlphaFoldDB" id="A0A7U3UY01"/>
<dbReference type="SMART" id="SM00014">
    <property type="entry name" value="acidPPc"/>
    <property type="match status" value="1"/>
</dbReference>
<reference evidence="4 5" key="3">
    <citation type="journal article" date="2011" name="Nat. Chem. Biol.">
        <title>Reveromycin A biosynthesis uses RevG and RevJ for stereospecific spiroacetal formation.</title>
        <authorList>
            <person name="Takahashi S."/>
            <person name="Toyoda A."/>
            <person name="Sekiyama Y."/>
            <person name="Takagi H."/>
            <person name="Nogawa T."/>
            <person name="Uramoto M."/>
            <person name="Suzuki R."/>
            <person name="Koshino H."/>
            <person name="Kumano T."/>
            <person name="Panthee S."/>
            <person name="Dairi T."/>
            <person name="Ishikawa J."/>
            <person name="Ikeda H."/>
            <person name="Sakaki Y."/>
            <person name="Osada H."/>
        </authorList>
    </citation>
    <scope>NUCLEOTIDE SEQUENCE [LARGE SCALE GENOMIC DNA]</scope>
    <source>
        <strain evidence="4 5">SN-593</strain>
    </source>
</reference>
<dbReference type="RefSeq" id="WP_202236842.1">
    <property type="nucleotide sequence ID" value="NZ_AP018365.1"/>
</dbReference>
<evidence type="ECO:0000313" key="4">
    <source>
        <dbReference type="EMBL" id="BBB00872.1"/>
    </source>
</evidence>
<reference evidence="4 5" key="4">
    <citation type="journal article" date="2020" name="Sci. Rep.">
        <title>beta-carboline chemical signals induce reveromycin production through a LuxR family regulator in Streptomyces sp. SN-593.</title>
        <authorList>
            <person name="Panthee S."/>
            <person name="Kito N."/>
            <person name="Hayashi T."/>
            <person name="Shimizu T."/>
            <person name="Ishikawa J."/>
            <person name="Hamamoto H."/>
            <person name="Osada H."/>
            <person name="Takahashi S."/>
        </authorList>
    </citation>
    <scope>NUCLEOTIDE SEQUENCE [LARGE SCALE GENOMIC DNA]</scope>
    <source>
        <strain evidence="4 5">SN-593</strain>
    </source>
</reference>
<name>A0A7U3UY01_9ACTN</name>
<keyword evidence="2" id="KW-0472">Membrane</keyword>
<gene>
    <name evidence="4" type="ORF">RVR_8050</name>
</gene>
<dbReference type="PANTHER" id="PTHR14969">
    <property type="entry name" value="SPHINGOSINE-1-PHOSPHATE PHOSPHOHYDROLASE"/>
    <property type="match status" value="1"/>
</dbReference>
<evidence type="ECO:0000313" key="5">
    <source>
        <dbReference type="Proteomes" id="UP000595703"/>
    </source>
</evidence>
<dbReference type="KEGG" id="arev:RVR_8050"/>
<sequence length="240" mass="25461">MTTGSATLAFNGSHIDGPLFTAVTDLARDTRWLNGFVEWWTNVQLGLFAVLMVVGWWRARRRDGAAMTLALAVPVSVGVAFACAEVVKKIVAEQRPCRSMPHAFIVETCPVPNDYAFPSGHTTVAAASVAALFLLDRRLSAIAAIVAVLEGFTRVYVGAHYPHDVLGSALLALPVAYASSLAIGRLATPTITRMRTLRPNPFLIDARHAGAGSAAPSGGRSAEAAPPVHTQQGSGRHARR</sequence>
<proteinExistence type="predicted"/>
<keyword evidence="2" id="KW-1133">Transmembrane helix</keyword>
<reference evidence="4 5" key="1">
    <citation type="journal article" date="2010" name="J. Bacteriol.">
        <title>Biochemical characterization of a novel indole prenyltransferase from Streptomyces sp. SN-593.</title>
        <authorList>
            <person name="Takahashi S."/>
            <person name="Takagi H."/>
            <person name="Toyoda A."/>
            <person name="Uramoto M."/>
            <person name="Nogawa T."/>
            <person name="Ueki M."/>
            <person name="Sakaki Y."/>
            <person name="Osada H."/>
        </authorList>
    </citation>
    <scope>NUCLEOTIDE SEQUENCE [LARGE SCALE GENOMIC DNA]</scope>
    <source>
        <strain evidence="4 5">SN-593</strain>
    </source>
</reference>
<organism evidence="4 5">
    <name type="scientific">Actinacidiphila reveromycinica</name>
    <dbReference type="NCBI Taxonomy" id="659352"/>
    <lineage>
        <taxon>Bacteria</taxon>
        <taxon>Bacillati</taxon>
        <taxon>Actinomycetota</taxon>
        <taxon>Actinomycetes</taxon>
        <taxon>Kitasatosporales</taxon>
        <taxon>Streptomycetaceae</taxon>
        <taxon>Actinacidiphila</taxon>
    </lineage>
</organism>
<feature type="region of interest" description="Disordered" evidence="1">
    <location>
        <begin position="210"/>
        <end position="240"/>
    </location>
</feature>
<feature type="transmembrane region" description="Helical" evidence="2">
    <location>
        <begin position="39"/>
        <end position="57"/>
    </location>
</feature>
<feature type="transmembrane region" description="Helical" evidence="2">
    <location>
        <begin position="165"/>
        <end position="188"/>
    </location>
</feature>
<evidence type="ECO:0000256" key="1">
    <source>
        <dbReference type="SAM" id="MobiDB-lite"/>
    </source>
</evidence>
<feature type="compositionally biased region" description="Low complexity" evidence="1">
    <location>
        <begin position="210"/>
        <end position="227"/>
    </location>
</feature>
<dbReference type="InterPro" id="IPR036938">
    <property type="entry name" value="PAP2/HPO_sf"/>
</dbReference>
<accession>A0A7U3UY01</accession>
<protein>
    <submittedName>
        <fullName evidence="4">Putative integral membrane protein</fullName>
    </submittedName>
</protein>
<evidence type="ECO:0000259" key="3">
    <source>
        <dbReference type="SMART" id="SM00014"/>
    </source>
</evidence>